<comment type="caution">
    <text evidence="1">The sequence shown here is derived from an EMBL/GenBank/DDBJ whole genome shotgun (WGS) entry which is preliminary data.</text>
</comment>
<dbReference type="Gene3D" id="3.40.190.10">
    <property type="entry name" value="Periplasmic binding protein-like II"/>
    <property type="match status" value="1"/>
</dbReference>
<evidence type="ECO:0008006" key="3">
    <source>
        <dbReference type="Google" id="ProtNLM"/>
    </source>
</evidence>
<dbReference type="EMBL" id="SGNZ01000009">
    <property type="protein sequence ID" value="TRA87674.1"/>
    <property type="molecule type" value="Genomic_DNA"/>
</dbReference>
<proteinExistence type="predicted"/>
<dbReference type="Proteomes" id="UP000319481">
    <property type="component" value="Unassembled WGS sequence"/>
</dbReference>
<gene>
    <name evidence="1" type="ORF">EXN23_17280</name>
</gene>
<evidence type="ECO:0000313" key="2">
    <source>
        <dbReference type="Proteomes" id="UP000319481"/>
    </source>
</evidence>
<name>A0ABY3BQT8_9HYPH</name>
<protein>
    <recommendedName>
        <fullName evidence="3">LysR family transcriptional regulator</fullName>
    </recommendedName>
</protein>
<evidence type="ECO:0000313" key="1">
    <source>
        <dbReference type="EMBL" id="TRA87674.1"/>
    </source>
</evidence>
<keyword evidence="2" id="KW-1185">Reference proteome</keyword>
<accession>A0ABY3BQT8</accession>
<sequence length="67" mass="7934">MLETFRWHDKANVDLHMPFGEATRSEDSYYVVYPERKANNRNVVLFGDWLIRQSRKHADQEANLPGI</sequence>
<reference evidence="1 2" key="1">
    <citation type="journal article" date="2019" name="Appl. Microbiol. Biotechnol.">
        <title>Differential efficiency of wild type rhizogenic strains for rol gene transformation of plants.</title>
        <authorList>
            <person name="Desmet S."/>
            <person name="De Keyser E."/>
            <person name="Van Vaerenbergh J."/>
            <person name="Baeyen S."/>
            <person name="Van Huylenbroeck J."/>
            <person name="Geelen D."/>
            <person name="Dhooghe E."/>
        </authorList>
    </citation>
    <scope>NUCLEOTIDE SEQUENCE [LARGE SCALE GENOMIC DNA]</scope>
    <source>
        <strain evidence="1 2">GBBC3283</strain>
    </source>
</reference>
<organism evidence="1 2">
    <name type="scientific">Agrobacterium salinitolerans</name>
    <dbReference type="NCBI Taxonomy" id="1183413"/>
    <lineage>
        <taxon>Bacteria</taxon>
        <taxon>Pseudomonadati</taxon>
        <taxon>Pseudomonadota</taxon>
        <taxon>Alphaproteobacteria</taxon>
        <taxon>Hyphomicrobiales</taxon>
        <taxon>Rhizobiaceae</taxon>
        <taxon>Rhizobium/Agrobacterium group</taxon>
        <taxon>Agrobacterium</taxon>
    </lineage>
</organism>